<evidence type="ECO:0000313" key="2">
    <source>
        <dbReference type="Proteomes" id="UP000509684"/>
    </source>
</evidence>
<dbReference type="EMBL" id="CP058708">
    <property type="protein sequence ID" value="QLH48353.1"/>
    <property type="molecule type" value="Genomic_DNA"/>
</dbReference>
<name>A0A7D5N9K1_9PROT</name>
<dbReference type="AlphaFoldDB" id="A0A7D5N9K1"/>
<proteinExistence type="predicted"/>
<dbReference type="Proteomes" id="UP000509684">
    <property type="component" value="Chromosome"/>
</dbReference>
<protein>
    <submittedName>
        <fullName evidence="1">Uncharacterized protein</fullName>
    </submittedName>
</protein>
<reference evidence="1 2" key="1">
    <citation type="journal article" date="2019" name="Microbiome">
        <title>Annotated bacterial chromosomes from frame-shift-corrected long-read metagenomic data.</title>
        <authorList>
            <person name="Arumugam K."/>
            <person name="Bagci C."/>
            <person name="Bessarab I."/>
            <person name="Beier S."/>
            <person name="Buchfink B."/>
            <person name="Gorska A."/>
            <person name="Qiu G."/>
            <person name="Huson D.H."/>
            <person name="Williams R.B.H."/>
        </authorList>
    </citation>
    <scope>NUCLEOTIDE SEQUENCE [LARGE SCALE GENOMIC DNA]</scope>
    <source>
        <strain evidence="1">SSA1</strain>
    </source>
</reference>
<evidence type="ECO:0000313" key="1">
    <source>
        <dbReference type="EMBL" id="QLH48353.1"/>
    </source>
</evidence>
<sequence length="86" mass="9794">MVETDAHRVDHVMPQLSVRPWVLSVPKRVRDFLQNDPAVETMALPIFLRALEQGWRQCPSQAAAHRGRMPWPRELAPFVWAGNAPG</sequence>
<accession>A0A7D5N9K1</accession>
<gene>
    <name evidence="1" type="ORF">HWD57_20180</name>
</gene>
<organism evidence="1 2">
    <name type="scientific">Candidatus Accumulibacter cognatus</name>
    <dbReference type="NCBI Taxonomy" id="2954383"/>
    <lineage>
        <taxon>Bacteria</taxon>
        <taxon>Pseudomonadati</taxon>
        <taxon>Pseudomonadota</taxon>
        <taxon>Betaproteobacteria</taxon>
        <taxon>Candidatus Accumulibacter</taxon>
    </lineage>
</organism>
<dbReference type="KEGG" id="acog:HWD57_20180"/>